<evidence type="ECO:0000313" key="1">
    <source>
        <dbReference type="EMBL" id="JAD16071.1"/>
    </source>
</evidence>
<protein>
    <submittedName>
        <fullName evidence="1">Uncharacterized protein</fullName>
    </submittedName>
</protein>
<name>A0A0A8XQL8_ARUDO</name>
<sequence length="49" mass="5889">MMSAARRMFRINVVFRTHGALKHATYIHLFATSHTQKWNPVFWILINFK</sequence>
<reference evidence="1" key="2">
    <citation type="journal article" date="2015" name="Data Brief">
        <title>Shoot transcriptome of the giant reed, Arundo donax.</title>
        <authorList>
            <person name="Barrero R.A."/>
            <person name="Guerrero F.D."/>
            <person name="Moolhuijzen P."/>
            <person name="Goolsby J.A."/>
            <person name="Tidwell J."/>
            <person name="Bellgard S.E."/>
            <person name="Bellgard M.I."/>
        </authorList>
    </citation>
    <scope>NUCLEOTIDE SEQUENCE</scope>
    <source>
        <tissue evidence="1">Shoot tissue taken approximately 20 cm above the soil surface</tissue>
    </source>
</reference>
<dbReference type="AlphaFoldDB" id="A0A0A8XQL8"/>
<accession>A0A0A8XQL8</accession>
<dbReference type="EMBL" id="GBRH01281824">
    <property type="protein sequence ID" value="JAD16071.1"/>
    <property type="molecule type" value="Transcribed_RNA"/>
</dbReference>
<organism evidence="1">
    <name type="scientific">Arundo donax</name>
    <name type="common">Giant reed</name>
    <name type="synonym">Donax arundinaceus</name>
    <dbReference type="NCBI Taxonomy" id="35708"/>
    <lineage>
        <taxon>Eukaryota</taxon>
        <taxon>Viridiplantae</taxon>
        <taxon>Streptophyta</taxon>
        <taxon>Embryophyta</taxon>
        <taxon>Tracheophyta</taxon>
        <taxon>Spermatophyta</taxon>
        <taxon>Magnoliopsida</taxon>
        <taxon>Liliopsida</taxon>
        <taxon>Poales</taxon>
        <taxon>Poaceae</taxon>
        <taxon>PACMAD clade</taxon>
        <taxon>Arundinoideae</taxon>
        <taxon>Arundineae</taxon>
        <taxon>Arundo</taxon>
    </lineage>
</organism>
<proteinExistence type="predicted"/>
<reference evidence="1" key="1">
    <citation type="submission" date="2014-09" db="EMBL/GenBank/DDBJ databases">
        <authorList>
            <person name="Magalhaes I.L.F."/>
            <person name="Oliveira U."/>
            <person name="Santos F.R."/>
            <person name="Vidigal T.H.D.A."/>
            <person name="Brescovit A.D."/>
            <person name="Santos A.J."/>
        </authorList>
    </citation>
    <scope>NUCLEOTIDE SEQUENCE</scope>
    <source>
        <tissue evidence="1">Shoot tissue taken approximately 20 cm above the soil surface</tissue>
    </source>
</reference>